<dbReference type="OrthoDB" id="865739at2"/>
<dbReference type="Pfam" id="PF01051">
    <property type="entry name" value="Rep3_N"/>
    <property type="match status" value="1"/>
</dbReference>
<dbReference type="Pfam" id="PF21205">
    <property type="entry name" value="Rep3_C"/>
    <property type="match status" value="1"/>
</dbReference>
<feature type="domain" description="Initiator Rep protein WH1" evidence="2">
    <location>
        <begin position="30"/>
        <end position="177"/>
    </location>
</feature>
<evidence type="ECO:0000256" key="1">
    <source>
        <dbReference type="ARBA" id="ARBA00038283"/>
    </source>
</evidence>
<dbReference type="RefSeq" id="WP_123133530.1">
    <property type="nucleotide sequence ID" value="NZ_RJJE01000011.1"/>
</dbReference>
<protein>
    <submittedName>
        <fullName evidence="3">RepB family plasmid replication initiator protein</fullName>
    </submittedName>
</protein>
<dbReference type="Gene3D" id="1.10.10.10">
    <property type="entry name" value="Winged helix-like DNA-binding domain superfamily/Winged helix DNA-binding domain"/>
    <property type="match status" value="2"/>
</dbReference>
<comment type="similarity">
    <text evidence="1">Belongs to the initiator RepB protein family.</text>
</comment>
<comment type="caution">
    <text evidence="3">The sequence shown here is derived from an EMBL/GenBank/DDBJ whole genome shotgun (WGS) entry which is preliminary data.</text>
</comment>
<dbReference type="EMBL" id="RJJE01000011">
    <property type="protein sequence ID" value="RNI28924.1"/>
    <property type="molecule type" value="Genomic_DNA"/>
</dbReference>
<gene>
    <name evidence="3" type="ORF">EFA69_12830</name>
</gene>
<evidence type="ECO:0000313" key="3">
    <source>
        <dbReference type="EMBL" id="RNI28924.1"/>
    </source>
</evidence>
<dbReference type="GO" id="GO:0006270">
    <property type="term" value="P:DNA replication initiation"/>
    <property type="evidence" value="ECO:0007669"/>
    <property type="project" value="InterPro"/>
</dbReference>
<sequence>MIEGSLPELSESELQPIIPDLVPLRNPHSIVTQSNDLINAYFDMSTVQLRAFVYAVGHIHKKDKDLTAVKIPIKALYSGEGGKNYRNTIKLAQELQKVDIKILKLVKDSEGTKRQYESYTIFPTVKYTEDSKYIVTRINPDLKQFLINLNGNYTQAELTKLLSLKTIQAYRIYMFIKMNIDKSKGKIPETFKVDYREFRLMLGLDVIEDAAPMKTIKPKTTELSLFSELTSVQIFPVKPKVKVLKYAEFDNFKKRILKTAQTELKEAELLDFDFEADKQGGRSVKYVTFKLRPTIILEQTGEQPKLKHTPSTQLEGLTPNQKIVYSRMLKYHFEEDKAYRAVTEAVDLANLLVYINQEIYYDKKSIAVVWVNIEPALVKKRKLGIRGERWLDWTRKPKPEGWTEEK</sequence>
<proteinExistence type="inferred from homology"/>
<keyword evidence="4" id="KW-1185">Reference proteome</keyword>
<dbReference type="InterPro" id="IPR036390">
    <property type="entry name" value="WH_DNA-bd_sf"/>
</dbReference>
<organism evidence="3 4">
    <name type="scientific">Rufibacter immobilis</name>
    <dbReference type="NCBI Taxonomy" id="1348778"/>
    <lineage>
        <taxon>Bacteria</taxon>
        <taxon>Pseudomonadati</taxon>
        <taxon>Bacteroidota</taxon>
        <taxon>Cytophagia</taxon>
        <taxon>Cytophagales</taxon>
        <taxon>Hymenobacteraceae</taxon>
        <taxon>Rufibacter</taxon>
    </lineage>
</organism>
<dbReference type="AlphaFoldDB" id="A0A3M9MTR8"/>
<dbReference type="GO" id="GO:0003887">
    <property type="term" value="F:DNA-directed DNA polymerase activity"/>
    <property type="evidence" value="ECO:0007669"/>
    <property type="project" value="InterPro"/>
</dbReference>
<accession>A0A3M9MTR8</accession>
<evidence type="ECO:0000313" key="4">
    <source>
        <dbReference type="Proteomes" id="UP000271010"/>
    </source>
</evidence>
<evidence type="ECO:0000259" key="2">
    <source>
        <dbReference type="Pfam" id="PF01051"/>
    </source>
</evidence>
<dbReference type="InterPro" id="IPR036388">
    <property type="entry name" value="WH-like_DNA-bd_sf"/>
</dbReference>
<name>A0A3M9MTR8_9BACT</name>
<reference evidence="3 4" key="1">
    <citation type="submission" date="2018-11" db="EMBL/GenBank/DDBJ databases">
        <title>Rufibacter latericius sp. nov., isolated from water in Baiyang Lake.</title>
        <authorList>
            <person name="Yang Y."/>
        </authorList>
    </citation>
    <scope>NUCLEOTIDE SEQUENCE [LARGE SCALE GENOMIC DNA]</scope>
    <source>
        <strain evidence="3 4">MCC P1</strain>
    </source>
</reference>
<dbReference type="Proteomes" id="UP000271010">
    <property type="component" value="Unassembled WGS sequence"/>
</dbReference>
<dbReference type="InterPro" id="IPR000525">
    <property type="entry name" value="Initiator_Rep_WH1"/>
</dbReference>
<dbReference type="SUPFAM" id="SSF46785">
    <property type="entry name" value="Winged helix' DNA-binding domain"/>
    <property type="match status" value="1"/>
</dbReference>